<dbReference type="AlphaFoldDB" id="A0A1G8UGL5"/>
<evidence type="ECO:0000256" key="1">
    <source>
        <dbReference type="SAM" id="Phobius"/>
    </source>
</evidence>
<evidence type="ECO:0000313" key="2">
    <source>
        <dbReference type="EMBL" id="SDJ52871.1"/>
    </source>
</evidence>
<dbReference type="Pfam" id="PF05145">
    <property type="entry name" value="AbrB"/>
    <property type="match status" value="1"/>
</dbReference>
<dbReference type="PANTHER" id="PTHR38457:SF1">
    <property type="entry name" value="REGULATOR ABRB-RELATED"/>
    <property type="match status" value="1"/>
</dbReference>
<keyword evidence="1" id="KW-0812">Transmembrane</keyword>
<gene>
    <name evidence="2" type="ORF">SAMN04487993_10419</name>
</gene>
<dbReference type="GO" id="GO:0010468">
    <property type="term" value="P:regulation of gene expression"/>
    <property type="evidence" value="ECO:0007669"/>
    <property type="project" value="InterPro"/>
</dbReference>
<feature type="transmembrane region" description="Helical" evidence="1">
    <location>
        <begin position="222"/>
        <end position="238"/>
    </location>
</feature>
<reference evidence="2 3" key="1">
    <citation type="submission" date="2016-10" db="EMBL/GenBank/DDBJ databases">
        <authorList>
            <person name="de Groot N.N."/>
        </authorList>
    </citation>
    <scope>NUCLEOTIDE SEQUENCE [LARGE SCALE GENOMIC DNA]</scope>
    <source>
        <strain evidence="2 3">DSM 26424</strain>
    </source>
</reference>
<feature type="transmembrane region" description="Helical" evidence="1">
    <location>
        <begin position="95"/>
        <end position="115"/>
    </location>
</feature>
<keyword evidence="3" id="KW-1185">Reference proteome</keyword>
<keyword evidence="1" id="KW-1133">Transmembrane helix</keyword>
<accession>A0A1G8UGL5</accession>
<feature type="transmembrane region" description="Helical" evidence="1">
    <location>
        <begin position="157"/>
        <end position="176"/>
    </location>
</feature>
<feature type="transmembrane region" description="Helical" evidence="1">
    <location>
        <begin position="196"/>
        <end position="215"/>
    </location>
</feature>
<dbReference type="PANTHER" id="PTHR38457">
    <property type="entry name" value="REGULATOR ABRB-RELATED"/>
    <property type="match status" value="1"/>
</dbReference>
<dbReference type="NCBIfam" id="TIGR03082">
    <property type="entry name" value="Gneg_AbrB_dup"/>
    <property type="match status" value="1"/>
</dbReference>
<feature type="transmembrane region" description="Helical" evidence="1">
    <location>
        <begin position="330"/>
        <end position="350"/>
    </location>
</feature>
<dbReference type="InterPro" id="IPR017516">
    <property type="entry name" value="AbrB_dup"/>
</dbReference>
<evidence type="ECO:0008006" key="4">
    <source>
        <dbReference type="Google" id="ProtNLM"/>
    </source>
</evidence>
<dbReference type="GO" id="GO:0016020">
    <property type="term" value="C:membrane"/>
    <property type="evidence" value="ECO:0007669"/>
    <property type="project" value="InterPro"/>
</dbReference>
<protein>
    <recommendedName>
        <fullName evidence="4">Ammonia monooxygenase</fullName>
    </recommendedName>
</protein>
<dbReference type="EMBL" id="FNEJ01000041">
    <property type="protein sequence ID" value="SDJ52871.1"/>
    <property type="molecule type" value="Genomic_DNA"/>
</dbReference>
<evidence type="ECO:0000313" key="3">
    <source>
        <dbReference type="Proteomes" id="UP000199093"/>
    </source>
</evidence>
<dbReference type="PIRSF" id="PIRSF038991">
    <property type="entry name" value="Protein_AbrB"/>
    <property type="match status" value="1"/>
</dbReference>
<organism evidence="2 3">
    <name type="scientific">Salipiger marinus</name>
    <dbReference type="NCBI Taxonomy" id="555512"/>
    <lineage>
        <taxon>Bacteria</taxon>
        <taxon>Pseudomonadati</taxon>
        <taxon>Pseudomonadota</taxon>
        <taxon>Alphaproteobacteria</taxon>
        <taxon>Rhodobacterales</taxon>
        <taxon>Roseobacteraceae</taxon>
        <taxon>Salipiger</taxon>
    </lineage>
</organism>
<feature type="transmembrane region" description="Helical" evidence="1">
    <location>
        <begin position="244"/>
        <end position="262"/>
    </location>
</feature>
<feature type="transmembrane region" description="Helical" evidence="1">
    <location>
        <begin position="64"/>
        <end position="83"/>
    </location>
</feature>
<dbReference type="OrthoDB" id="7157734at2"/>
<name>A0A1G8UGL5_9RHOB</name>
<proteinExistence type="predicted"/>
<dbReference type="InterPro" id="IPR007820">
    <property type="entry name" value="AbrB_fam"/>
</dbReference>
<feature type="transmembrane region" description="Helical" evidence="1">
    <location>
        <begin position="274"/>
        <end position="297"/>
    </location>
</feature>
<dbReference type="STRING" id="555512.SAMN04487993_10419"/>
<sequence>MVFSLPPPRLIATTAALLAAGGVGGWLAQLAHLPMPYMLGSLFTSGLAVLLFQNSALAGYAYPLRFRTFFIGLIGVMIGTQVTPEILALAPDLPLTLGALVGFVLLAHAGNFLIFRHLGGYGRATAFYAGTPGGLMESLVLGEKAGADLRLLTAQQFLRIILVITFLPAALSLWVGHPVGSAAGPSVIDTAPVPLAALWPIAAVAVAGLVIAHYIRLPAGQITGPLLLSAGLTLGGGVDLHLPYWLIATAQVVVGASLGIRFNGMTPAMLRRSLALSAVSVLFMLALGGAFALGLTALTGIPFLHLMIAYAPGGVTEMSIIALSLAANPALVSLHHVVRILLTVGFMVLAERRLPLAEEPAE</sequence>
<dbReference type="Proteomes" id="UP000199093">
    <property type="component" value="Unassembled WGS sequence"/>
</dbReference>
<dbReference type="RefSeq" id="WP_089852265.1">
    <property type="nucleotide sequence ID" value="NZ_FNEJ01000041.1"/>
</dbReference>
<keyword evidence="1" id="KW-0472">Membrane</keyword>